<dbReference type="GO" id="GO:0005524">
    <property type="term" value="F:ATP binding"/>
    <property type="evidence" value="ECO:0007669"/>
    <property type="project" value="InterPro"/>
</dbReference>
<dbReference type="SUPFAM" id="SSF140990">
    <property type="entry name" value="FtsH protease domain-like"/>
    <property type="match status" value="1"/>
</dbReference>
<dbReference type="AlphaFoldDB" id="A0A0W8G453"/>
<comment type="caution">
    <text evidence="1">The sequence shown here is derived from an EMBL/GenBank/DDBJ whole genome shotgun (WGS) entry which is preliminary data.</text>
</comment>
<organism evidence="1">
    <name type="scientific">hydrocarbon metagenome</name>
    <dbReference type="NCBI Taxonomy" id="938273"/>
    <lineage>
        <taxon>unclassified sequences</taxon>
        <taxon>metagenomes</taxon>
        <taxon>ecological metagenomes</taxon>
    </lineage>
</organism>
<accession>A0A0W8G453</accession>
<dbReference type="InterPro" id="IPR037219">
    <property type="entry name" value="Peptidase_M41-like"/>
</dbReference>
<dbReference type="GO" id="GO:0006508">
    <property type="term" value="P:proteolysis"/>
    <property type="evidence" value="ECO:0007669"/>
    <property type="project" value="InterPro"/>
</dbReference>
<protein>
    <recommendedName>
        <fullName evidence="2">Cell division protein ftsh</fullName>
    </recommendedName>
</protein>
<dbReference type="EMBL" id="LNQE01000276">
    <property type="protein sequence ID" value="KUG27904.1"/>
    <property type="molecule type" value="Genomic_DNA"/>
</dbReference>
<name>A0A0W8G453_9ZZZZ</name>
<dbReference type="Gene3D" id="1.20.58.760">
    <property type="entry name" value="Peptidase M41"/>
    <property type="match status" value="1"/>
</dbReference>
<reference evidence="1" key="1">
    <citation type="journal article" date="2015" name="Proc. Natl. Acad. Sci. U.S.A.">
        <title>Networks of energetic and metabolic interactions define dynamics in microbial communities.</title>
        <authorList>
            <person name="Embree M."/>
            <person name="Liu J.K."/>
            <person name="Al-Bassam M.M."/>
            <person name="Zengler K."/>
        </authorList>
    </citation>
    <scope>NUCLEOTIDE SEQUENCE</scope>
</reference>
<sequence>MDQTRPRRDPLQALAHHVAGHAVMSFAMDCPAVSAAIDGPDDDPGYVLPGDSRKLTIRRRFLIALAGHQAETRFLGEAFGLHADLANERLAFDMLHVMREFEALGLPGMGASGLLRGQLGRILADLFGRAAVWDRVSDVAGALLERQRLPIADLRRLIPAEVTALGGRLLDETRQPAEADACPG</sequence>
<proteinExistence type="predicted"/>
<evidence type="ECO:0008006" key="2">
    <source>
        <dbReference type="Google" id="ProtNLM"/>
    </source>
</evidence>
<gene>
    <name evidence="1" type="ORF">ASZ90_002234</name>
</gene>
<dbReference type="GO" id="GO:0004176">
    <property type="term" value="F:ATP-dependent peptidase activity"/>
    <property type="evidence" value="ECO:0007669"/>
    <property type="project" value="InterPro"/>
</dbReference>
<evidence type="ECO:0000313" key="1">
    <source>
        <dbReference type="EMBL" id="KUG27904.1"/>
    </source>
</evidence>
<dbReference type="GO" id="GO:0004222">
    <property type="term" value="F:metalloendopeptidase activity"/>
    <property type="evidence" value="ECO:0007669"/>
    <property type="project" value="InterPro"/>
</dbReference>